<dbReference type="AlphaFoldDB" id="F2KN15"/>
<gene>
    <name evidence="2" type="ordered locus">Arcve_1285</name>
</gene>
<feature type="transmembrane region" description="Helical" evidence="1">
    <location>
        <begin position="12"/>
        <end position="30"/>
    </location>
</feature>
<dbReference type="EMBL" id="CP002588">
    <property type="protein sequence ID" value="AEA47291.1"/>
    <property type="molecule type" value="Genomic_DNA"/>
</dbReference>
<dbReference type="GeneID" id="10394406"/>
<dbReference type="Proteomes" id="UP000008136">
    <property type="component" value="Chromosome"/>
</dbReference>
<keyword evidence="1" id="KW-0472">Membrane</keyword>
<organism evidence="2 3">
    <name type="scientific">Archaeoglobus veneficus (strain DSM 11195 / SNP6)</name>
    <dbReference type="NCBI Taxonomy" id="693661"/>
    <lineage>
        <taxon>Archaea</taxon>
        <taxon>Methanobacteriati</taxon>
        <taxon>Methanobacteriota</taxon>
        <taxon>Archaeoglobi</taxon>
        <taxon>Archaeoglobales</taxon>
        <taxon>Archaeoglobaceae</taxon>
        <taxon>Archaeoglobus</taxon>
    </lineage>
</organism>
<evidence type="ECO:0000313" key="2">
    <source>
        <dbReference type="EMBL" id="AEA47291.1"/>
    </source>
</evidence>
<dbReference type="HOGENOM" id="CLU_2695517_0_0_2"/>
<sequence>MFQIQIDDILKWTAAVFAAGFIGYFGKYLSKLIIARLHRRRAEKEFAERIGKYEYKLEKERLKLEKKKCGIPK</sequence>
<dbReference type="KEGG" id="ave:Arcve_1285"/>
<proteinExistence type="predicted"/>
<keyword evidence="1" id="KW-1133">Transmembrane helix</keyword>
<protein>
    <submittedName>
        <fullName evidence="2">Uncharacterized protein</fullName>
    </submittedName>
</protein>
<evidence type="ECO:0000256" key="1">
    <source>
        <dbReference type="SAM" id="Phobius"/>
    </source>
</evidence>
<accession>F2KN15</accession>
<name>F2KN15_ARCVS</name>
<dbReference type="RefSeq" id="WP_013683953.1">
    <property type="nucleotide sequence ID" value="NC_015320.1"/>
</dbReference>
<keyword evidence="1" id="KW-0812">Transmembrane</keyword>
<reference evidence="2 3" key="1">
    <citation type="submission" date="2011-03" db="EMBL/GenBank/DDBJ databases">
        <title>The complete genome of Archaeoglobus veneficus SNP6.</title>
        <authorList>
            <consortium name="US DOE Joint Genome Institute (JGI-PGF)"/>
            <person name="Lucas S."/>
            <person name="Copeland A."/>
            <person name="Lapidus A."/>
            <person name="Bruce D."/>
            <person name="Goodwin L."/>
            <person name="Pitluck S."/>
            <person name="Kyrpides N."/>
            <person name="Mavromatis K."/>
            <person name="Pagani I."/>
            <person name="Ivanova N."/>
            <person name="Mikhailova N."/>
            <person name="Lu M."/>
            <person name="Detter J.C."/>
            <person name="Tapia R."/>
            <person name="Han C."/>
            <person name="Land M."/>
            <person name="Hauser L."/>
            <person name="Markowitz V."/>
            <person name="Cheng J.-F."/>
            <person name="Hugenholtz P."/>
            <person name="Woyke T."/>
            <person name="Wu D."/>
            <person name="Spring S."/>
            <person name="Brambilla E."/>
            <person name="Klenk H.-P."/>
            <person name="Eisen J.A."/>
        </authorList>
    </citation>
    <scope>NUCLEOTIDE SEQUENCE [LARGE SCALE GENOMIC DNA]</scope>
    <source>
        <strain evidence="3">SNP6</strain>
    </source>
</reference>
<keyword evidence="3" id="KW-1185">Reference proteome</keyword>
<evidence type="ECO:0000313" key="3">
    <source>
        <dbReference type="Proteomes" id="UP000008136"/>
    </source>
</evidence>